<evidence type="ECO:0008006" key="10">
    <source>
        <dbReference type="Google" id="ProtNLM"/>
    </source>
</evidence>
<keyword evidence="3" id="KW-0862">Zinc</keyword>
<evidence type="ECO:0000256" key="3">
    <source>
        <dbReference type="ARBA" id="ARBA00022833"/>
    </source>
</evidence>
<dbReference type="RefSeq" id="XP_002766524.1">
    <property type="nucleotide sequence ID" value="XM_002766478.1"/>
</dbReference>
<evidence type="ECO:0000256" key="2">
    <source>
        <dbReference type="ARBA" id="ARBA00022771"/>
    </source>
</evidence>
<dbReference type="PANTHER" id="PTHR12109">
    <property type="entry name" value="RING FINGER PROTEIN 141-RELATED"/>
    <property type="match status" value="1"/>
</dbReference>
<dbReference type="InterPro" id="IPR017907">
    <property type="entry name" value="Znf_RING_CS"/>
</dbReference>
<evidence type="ECO:0000313" key="8">
    <source>
        <dbReference type="EMBL" id="EEQ99241.1"/>
    </source>
</evidence>
<dbReference type="SUPFAM" id="SSF57850">
    <property type="entry name" value="RING/U-box"/>
    <property type="match status" value="1"/>
</dbReference>
<feature type="region of interest" description="Disordered" evidence="5">
    <location>
        <begin position="186"/>
        <end position="214"/>
    </location>
</feature>
<dbReference type="InterPro" id="IPR013083">
    <property type="entry name" value="Znf_RING/FYVE/PHD"/>
</dbReference>
<keyword evidence="2 4" id="KW-0863">Zinc-finger</keyword>
<protein>
    <recommendedName>
        <fullName evidence="10">RING-type domain-containing protein</fullName>
    </recommendedName>
</protein>
<organism evidence="9">
    <name type="scientific">Perkinsus marinus (strain ATCC 50983 / TXsc)</name>
    <dbReference type="NCBI Taxonomy" id="423536"/>
    <lineage>
        <taxon>Eukaryota</taxon>
        <taxon>Sar</taxon>
        <taxon>Alveolata</taxon>
        <taxon>Perkinsozoa</taxon>
        <taxon>Perkinsea</taxon>
        <taxon>Perkinsida</taxon>
        <taxon>Perkinsidae</taxon>
        <taxon>Perkinsus</taxon>
    </lineage>
</organism>
<dbReference type="InterPro" id="IPR001849">
    <property type="entry name" value="PH_domain"/>
</dbReference>
<dbReference type="Pfam" id="PF00169">
    <property type="entry name" value="PH"/>
    <property type="match status" value="1"/>
</dbReference>
<feature type="domain" description="RING-type" evidence="7">
    <location>
        <begin position="242"/>
        <end position="282"/>
    </location>
</feature>
<dbReference type="EMBL" id="GG685911">
    <property type="protein sequence ID" value="EEQ99241.1"/>
    <property type="molecule type" value="Genomic_DNA"/>
</dbReference>
<feature type="domain" description="PH" evidence="6">
    <location>
        <begin position="33"/>
        <end position="145"/>
    </location>
</feature>
<dbReference type="GO" id="GO:0008270">
    <property type="term" value="F:zinc ion binding"/>
    <property type="evidence" value="ECO:0007669"/>
    <property type="project" value="UniProtKB-KW"/>
</dbReference>
<evidence type="ECO:0000313" key="9">
    <source>
        <dbReference type="Proteomes" id="UP000007800"/>
    </source>
</evidence>
<evidence type="ECO:0000259" key="6">
    <source>
        <dbReference type="PROSITE" id="PS50003"/>
    </source>
</evidence>
<reference evidence="8 9" key="1">
    <citation type="submission" date="2008-07" db="EMBL/GenBank/DDBJ databases">
        <authorList>
            <person name="El-Sayed N."/>
            <person name="Caler E."/>
            <person name="Inman J."/>
            <person name="Amedeo P."/>
            <person name="Hass B."/>
            <person name="Wortman J."/>
        </authorList>
    </citation>
    <scope>NUCLEOTIDE SEQUENCE [LARGE SCALE GENOMIC DNA]</scope>
    <source>
        <strain evidence="9">ATCC 50983 / TXsc</strain>
    </source>
</reference>
<accession>C5LVJ3</accession>
<dbReference type="SUPFAM" id="SSF50729">
    <property type="entry name" value="PH domain-like"/>
    <property type="match status" value="1"/>
</dbReference>
<dbReference type="AlphaFoldDB" id="C5LVJ3"/>
<sequence length="285" mass="32950">MDSIDEFYIGPARFDSRDRSVIAALHSAGGFDGIRISGYLYKQSKFIKTFRRRYCCLIGDKLFAFKRPEDLARGSYTEVLELESADYLVEWDVVPNIHNVKQIEGKYAFEIGTNAETPARREWMFAVDTEVERRRWVHSLGSFCKQVWRPDETGLEGQLRILRVKAIENVPNKTYLMHSDGRAPVIEDSDNSENGFPLPSLSTTSGRRESSDERTAKIREDCSNVDDKIIDLTCFADQNHTCSICFKDLTDEEVWELTCGHYFCLDCIKEWSRFKRTCPVCREVF</sequence>
<dbReference type="GO" id="GO:0004842">
    <property type="term" value="F:ubiquitin-protein transferase activity"/>
    <property type="evidence" value="ECO:0007669"/>
    <property type="project" value="TreeGrafter"/>
</dbReference>
<evidence type="ECO:0000259" key="7">
    <source>
        <dbReference type="PROSITE" id="PS50089"/>
    </source>
</evidence>
<dbReference type="SMART" id="SM00184">
    <property type="entry name" value="RING"/>
    <property type="match status" value="1"/>
</dbReference>
<dbReference type="PROSITE" id="PS50003">
    <property type="entry name" value="PH_DOMAIN"/>
    <property type="match status" value="1"/>
</dbReference>
<dbReference type="Gene3D" id="3.30.40.10">
    <property type="entry name" value="Zinc/RING finger domain, C3HC4 (zinc finger)"/>
    <property type="match status" value="1"/>
</dbReference>
<dbReference type="SMART" id="SM00233">
    <property type="entry name" value="PH"/>
    <property type="match status" value="1"/>
</dbReference>
<dbReference type="PROSITE" id="PS00518">
    <property type="entry name" value="ZF_RING_1"/>
    <property type="match status" value="1"/>
</dbReference>
<keyword evidence="1" id="KW-0479">Metal-binding</keyword>
<keyword evidence="9" id="KW-1185">Reference proteome</keyword>
<dbReference type="GeneID" id="9045094"/>
<evidence type="ECO:0000256" key="4">
    <source>
        <dbReference type="PROSITE-ProRule" id="PRU00175"/>
    </source>
</evidence>
<dbReference type="InterPro" id="IPR001841">
    <property type="entry name" value="Znf_RING"/>
</dbReference>
<evidence type="ECO:0000256" key="1">
    <source>
        <dbReference type="ARBA" id="ARBA00022723"/>
    </source>
</evidence>
<dbReference type="Proteomes" id="UP000007800">
    <property type="component" value="Unassembled WGS sequence"/>
</dbReference>
<dbReference type="InParanoid" id="C5LVJ3"/>
<name>C5LVJ3_PERM5</name>
<proteinExistence type="predicted"/>
<dbReference type="PANTHER" id="PTHR12109:SF3">
    <property type="entry name" value="RING FINGER PROTEIN 141"/>
    <property type="match status" value="1"/>
</dbReference>
<dbReference type="InterPro" id="IPR047126">
    <property type="entry name" value="RNF141-like"/>
</dbReference>
<dbReference type="OrthoDB" id="185175at2759"/>
<dbReference type="InterPro" id="IPR011993">
    <property type="entry name" value="PH-like_dom_sf"/>
</dbReference>
<dbReference type="PROSITE" id="PS50089">
    <property type="entry name" value="ZF_RING_2"/>
    <property type="match status" value="1"/>
</dbReference>
<gene>
    <name evidence="8" type="ORF">Pmar_PMAR000614</name>
</gene>
<dbReference type="GO" id="GO:0051865">
    <property type="term" value="P:protein autoubiquitination"/>
    <property type="evidence" value="ECO:0007669"/>
    <property type="project" value="TreeGrafter"/>
</dbReference>
<dbReference type="Pfam" id="PF13639">
    <property type="entry name" value="zf-RING_2"/>
    <property type="match status" value="1"/>
</dbReference>
<evidence type="ECO:0000256" key="5">
    <source>
        <dbReference type="SAM" id="MobiDB-lite"/>
    </source>
</evidence>
<dbReference type="Gene3D" id="2.30.29.30">
    <property type="entry name" value="Pleckstrin-homology domain (PH domain)/Phosphotyrosine-binding domain (PTB)"/>
    <property type="match status" value="1"/>
</dbReference>